<dbReference type="EMBL" id="JANPWB010000006">
    <property type="protein sequence ID" value="KAJ1175965.1"/>
    <property type="molecule type" value="Genomic_DNA"/>
</dbReference>
<feature type="compositionally biased region" description="Basic and acidic residues" evidence="1">
    <location>
        <begin position="77"/>
        <end position="92"/>
    </location>
</feature>
<reference evidence="2" key="1">
    <citation type="journal article" date="2022" name="bioRxiv">
        <title>Sequencing and chromosome-scale assembly of the giantPleurodeles waltlgenome.</title>
        <authorList>
            <person name="Brown T."/>
            <person name="Elewa A."/>
            <person name="Iarovenko S."/>
            <person name="Subramanian E."/>
            <person name="Araus A.J."/>
            <person name="Petzold A."/>
            <person name="Susuki M."/>
            <person name="Suzuki K.-i.T."/>
            <person name="Hayashi T."/>
            <person name="Toyoda A."/>
            <person name="Oliveira C."/>
            <person name="Osipova E."/>
            <person name="Leigh N.D."/>
            <person name="Simon A."/>
            <person name="Yun M.H."/>
        </authorList>
    </citation>
    <scope>NUCLEOTIDE SEQUENCE</scope>
    <source>
        <strain evidence="2">20211129_DDA</strain>
        <tissue evidence="2">Liver</tissue>
    </source>
</reference>
<feature type="compositionally biased region" description="Basic and acidic residues" evidence="1">
    <location>
        <begin position="51"/>
        <end position="60"/>
    </location>
</feature>
<protein>
    <submittedName>
        <fullName evidence="2">Uncharacterized protein</fullName>
    </submittedName>
</protein>
<gene>
    <name evidence="2" type="ORF">NDU88_001250</name>
</gene>
<keyword evidence="3" id="KW-1185">Reference proteome</keyword>
<accession>A0AAV7TI83</accession>
<feature type="region of interest" description="Disordered" evidence="1">
    <location>
        <begin position="50"/>
        <end position="113"/>
    </location>
</feature>
<comment type="caution">
    <text evidence="2">The sequence shown here is derived from an EMBL/GenBank/DDBJ whole genome shotgun (WGS) entry which is preliminary data.</text>
</comment>
<sequence>MTGAWARLSAARASTAGGDSRIEQRVCRGSPDQDMAMTCETVTSLQSKLGDLGRHNDQVKGGKHAQQNKVAEQQGSAERRGTRASDQREGIMVDRAGQWTRTASMAKCPNRKN</sequence>
<evidence type="ECO:0000313" key="2">
    <source>
        <dbReference type="EMBL" id="KAJ1175965.1"/>
    </source>
</evidence>
<dbReference type="AlphaFoldDB" id="A0AAV7TI83"/>
<dbReference type="Proteomes" id="UP001066276">
    <property type="component" value="Chromosome 3_2"/>
</dbReference>
<organism evidence="2 3">
    <name type="scientific">Pleurodeles waltl</name>
    <name type="common">Iberian ribbed newt</name>
    <dbReference type="NCBI Taxonomy" id="8319"/>
    <lineage>
        <taxon>Eukaryota</taxon>
        <taxon>Metazoa</taxon>
        <taxon>Chordata</taxon>
        <taxon>Craniata</taxon>
        <taxon>Vertebrata</taxon>
        <taxon>Euteleostomi</taxon>
        <taxon>Amphibia</taxon>
        <taxon>Batrachia</taxon>
        <taxon>Caudata</taxon>
        <taxon>Salamandroidea</taxon>
        <taxon>Salamandridae</taxon>
        <taxon>Pleurodelinae</taxon>
        <taxon>Pleurodeles</taxon>
    </lineage>
</organism>
<proteinExistence type="predicted"/>
<feature type="compositionally biased region" description="Polar residues" evidence="1">
    <location>
        <begin position="65"/>
        <end position="76"/>
    </location>
</feature>
<feature type="region of interest" description="Disordered" evidence="1">
    <location>
        <begin position="1"/>
        <end position="23"/>
    </location>
</feature>
<evidence type="ECO:0000313" key="3">
    <source>
        <dbReference type="Proteomes" id="UP001066276"/>
    </source>
</evidence>
<name>A0AAV7TI83_PLEWA</name>
<evidence type="ECO:0000256" key="1">
    <source>
        <dbReference type="SAM" id="MobiDB-lite"/>
    </source>
</evidence>